<dbReference type="RefSeq" id="WP_203711236.1">
    <property type="nucleotide sequence ID" value="NZ_BONE01000007.1"/>
</dbReference>
<keyword evidence="14" id="KW-0067">ATP-binding</keyword>
<comment type="caution">
    <text evidence="19">The sequence shown here is derived from an EMBL/GenBank/DDBJ whole genome shotgun (WGS) entry which is preliminary data.</text>
</comment>
<dbReference type="Gene3D" id="3.40.50.300">
    <property type="entry name" value="P-loop containing nucleotide triphosphate hydrolases"/>
    <property type="match status" value="1"/>
</dbReference>
<comment type="pathway">
    <text evidence="6">Cofactor biosynthesis; adenosylcobalamin biosynthesis; adenosylcobalamin from cob(II)yrinate a,c-diamide: step 5/7.</text>
</comment>
<comment type="catalytic activity">
    <reaction evidence="1">
        <text>adenosylcob(III)inamide + ATP = adenosylcob(III)inamide phosphate + ADP + H(+)</text>
        <dbReference type="Rhea" id="RHEA:15769"/>
        <dbReference type="ChEBI" id="CHEBI:2480"/>
        <dbReference type="ChEBI" id="CHEBI:15378"/>
        <dbReference type="ChEBI" id="CHEBI:30616"/>
        <dbReference type="ChEBI" id="CHEBI:58502"/>
        <dbReference type="ChEBI" id="CHEBI:456216"/>
        <dbReference type="EC" id="2.7.1.156"/>
    </reaction>
</comment>
<evidence type="ECO:0000256" key="7">
    <source>
        <dbReference type="ARBA" id="ARBA00007490"/>
    </source>
</evidence>
<organism evidence="19 20">
    <name type="scientific">Asanoa siamensis</name>
    <dbReference type="NCBI Taxonomy" id="926357"/>
    <lineage>
        <taxon>Bacteria</taxon>
        <taxon>Bacillati</taxon>
        <taxon>Actinomycetota</taxon>
        <taxon>Actinomycetes</taxon>
        <taxon>Micromonosporales</taxon>
        <taxon>Micromonosporaceae</taxon>
        <taxon>Asanoa</taxon>
    </lineage>
</organism>
<protein>
    <recommendedName>
        <fullName evidence="16">Adenosylcobinamide kinase</fullName>
        <ecNumber evidence="8">2.7.1.156</ecNumber>
        <ecNumber evidence="9">2.7.7.62</ecNumber>
    </recommendedName>
    <alternativeName>
        <fullName evidence="17">Adenosylcobinamide-phosphate guanylyltransferase</fullName>
    </alternativeName>
</protein>
<dbReference type="InterPro" id="IPR036087">
    <property type="entry name" value="Nict_dMeBzImd_PRibTrfase_sf"/>
</dbReference>
<dbReference type="PANTHER" id="PTHR34848">
    <property type="match status" value="1"/>
</dbReference>
<evidence type="ECO:0000256" key="13">
    <source>
        <dbReference type="ARBA" id="ARBA00022777"/>
    </source>
</evidence>
<evidence type="ECO:0000256" key="8">
    <source>
        <dbReference type="ARBA" id="ARBA00012016"/>
    </source>
</evidence>
<evidence type="ECO:0000256" key="2">
    <source>
        <dbReference type="ARBA" id="ARBA00000711"/>
    </source>
</evidence>
<evidence type="ECO:0000256" key="4">
    <source>
        <dbReference type="ARBA" id="ARBA00003889"/>
    </source>
</evidence>
<dbReference type="PANTHER" id="PTHR34848:SF1">
    <property type="entry name" value="BIFUNCTIONAL ADENOSYLCOBALAMIN BIOSYNTHESIS PROTEIN COBU"/>
    <property type="match status" value="1"/>
</dbReference>
<dbReference type="EC" id="2.7.1.156" evidence="8"/>
<evidence type="ECO:0000256" key="11">
    <source>
        <dbReference type="ARBA" id="ARBA00022679"/>
    </source>
</evidence>
<evidence type="ECO:0000256" key="9">
    <source>
        <dbReference type="ARBA" id="ARBA00012523"/>
    </source>
</evidence>
<gene>
    <name evidence="19" type="ORF">Asi02nite_12840</name>
</gene>
<feature type="region of interest" description="Disordered" evidence="18">
    <location>
        <begin position="313"/>
        <end position="338"/>
    </location>
</feature>
<dbReference type="SUPFAM" id="SSF52733">
    <property type="entry name" value="Nicotinate mononucleotide:5,6-dimethylbenzimidazole phosphoribosyltransferase (CobT)"/>
    <property type="match status" value="1"/>
</dbReference>
<dbReference type="SUPFAM" id="SSF52540">
    <property type="entry name" value="P-loop containing nucleoside triphosphate hydrolases"/>
    <property type="match status" value="1"/>
</dbReference>
<evidence type="ECO:0000256" key="16">
    <source>
        <dbReference type="ARBA" id="ARBA00029570"/>
    </source>
</evidence>
<name>A0ABQ4CKE5_9ACTN</name>
<accession>A0ABQ4CKE5</accession>
<feature type="region of interest" description="Disordered" evidence="18">
    <location>
        <begin position="586"/>
        <end position="647"/>
    </location>
</feature>
<dbReference type="InterPro" id="IPR027417">
    <property type="entry name" value="P-loop_NTPase"/>
</dbReference>
<dbReference type="EC" id="2.7.7.62" evidence="9"/>
<dbReference type="Gene3D" id="3.40.50.10210">
    <property type="match status" value="1"/>
</dbReference>
<evidence type="ECO:0000256" key="3">
    <source>
        <dbReference type="ARBA" id="ARBA00001522"/>
    </source>
</evidence>
<feature type="compositionally biased region" description="Low complexity" evidence="18">
    <location>
        <begin position="198"/>
        <end position="208"/>
    </location>
</feature>
<comment type="function">
    <text evidence="4">Catalyzes ATP-dependent phosphorylation of adenosylcobinamide and addition of GMP to adenosylcobinamide phosphate.</text>
</comment>
<evidence type="ECO:0000256" key="10">
    <source>
        <dbReference type="ARBA" id="ARBA00022573"/>
    </source>
</evidence>
<dbReference type="InterPro" id="IPR003203">
    <property type="entry name" value="CobU/CobP"/>
</dbReference>
<evidence type="ECO:0000256" key="12">
    <source>
        <dbReference type="ARBA" id="ARBA00022741"/>
    </source>
</evidence>
<dbReference type="EMBL" id="BONE01000007">
    <property type="protein sequence ID" value="GIF71766.1"/>
    <property type="molecule type" value="Genomic_DNA"/>
</dbReference>
<keyword evidence="15" id="KW-0342">GTP-binding</keyword>
<proteinExistence type="inferred from homology"/>
<evidence type="ECO:0000256" key="6">
    <source>
        <dbReference type="ARBA" id="ARBA00005159"/>
    </source>
</evidence>
<evidence type="ECO:0000256" key="1">
    <source>
        <dbReference type="ARBA" id="ARBA00000312"/>
    </source>
</evidence>
<evidence type="ECO:0000256" key="17">
    <source>
        <dbReference type="ARBA" id="ARBA00030571"/>
    </source>
</evidence>
<keyword evidence="20" id="KW-1185">Reference proteome</keyword>
<keyword evidence="12" id="KW-0547">Nucleotide-binding</keyword>
<dbReference type="Pfam" id="PF02277">
    <property type="entry name" value="DBI_PRT"/>
    <property type="match status" value="1"/>
</dbReference>
<reference evidence="19 20" key="1">
    <citation type="submission" date="2021-01" db="EMBL/GenBank/DDBJ databases">
        <title>Whole genome shotgun sequence of Asanoa siamensis NBRC 107932.</title>
        <authorList>
            <person name="Komaki H."/>
            <person name="Tamura T."/>
        </authorList>
    </citation>
    <scope>NUCLEOTIDE SEQUENCE [LARGE SCALE GENOMIC DNA]</scope>
    <source>
        <strain evidence="19 20">NBRC 107932</strain>
    </source>
</reference>
<evidence type="ECO:0000313" key="19">
    <source>
        <dbReference type="EMBL" id="GIF71766.1"/>
    </source>
</evidence>
<dbReference type="Pfam" id="PF02283">
    <property type="entry name" value="CobU"/>
    <property type="match status" value="1"/>
</dbReference>
<evidence type="ECO:0000313" key="20">
    <source>
        <dbReference type="Proteomes" id="UP000604117"/>
    </source>
</evidence>
<keyword evidence="10" id="KW-0169">Cobalamin biosynthesis</keyword>
<evidence type="ECO:0000256" key="5">
    <source>
        <dbReference type="ARBA" id="ARBA00004692"/>
    </source>
</evidence>
<sequence>MSVDGWRSVLVLGGIRSGKSEFAESLVGDTGSVRYVATGSPAGPRGDDSDDPDWDARVAAHRERRPAAWPTEETGADPARLLEILSGGKEGETLLVDDLGGWVTGLIDPARQPADDVATIADLATAVRESNARLILVTSEVGLSLVPLTTVGRAYTDALGTTNRAAADAADAVALVVAGQVSWLKRPAEVAAAPAGEPAAPAAPVVPATSPEVLTPTPTPAASADGPAADGQPAWSGPTMSLPALATGLVIQQGMSLPMPDENSPTQAHDRVPTLDLGGAGFGKLQRVVEFAAATQGVANPRPWRSPRVVLIRGDHNGGASAGTLPGESRRRADQARAGEGPIARLAADAGATLQVVDAPACAAMEEREVLTLEEVESALRYGWRLAEEASDAGVDVLVLAACGSGSAAAAAAVLAATTGAEPAAVLGRVVVPGAEIDDDAWMIRCAAVRDAMHRVRRNARSAKQVLVDLGGGDIAVATGLILGATARRLPVLLDGPVGVAAALVTRDLAGQARHWCLLPDHGEDPAVKLGADVLGLTPMLDLRIGLGEGAAALAALPLLRSALTLAAALPVHPAMAPDDATLAAHDSLDEPEDPAELPLSAWQGHPDAVDDVPAQRPAEEAAEPAAPSALDSWFDNAETDKPARSA</sequence>
<evidence type="ECO:0000256" key="15">
    <source>
        <dbReference type="ARBA" id="ARBA00023134"/>
    </source>
</evidence>
<comment type="catalytic activity">
    <reaction evidence="2">
        <text>adenosylcob(III)inamide phosphate + GTP + H(+) = adenosylcob(III)inamide-GDP + diphosphate</text>
        <dbReference type="Rhea" id="RHEA:22712"/>
        <dbReference type="ChEBI" id="CHEBI:15378"/>
        <dbReference type="ChEBI" id="CHEBI:33019"/>
        <dbReference type="ChEBI" id="CHEBI:37565"/>
        <dbReference type="ChEBI" id="CHEBI:58502"/>
        <dbReference type="ChEBI" id="CHEBI:60487"/>
        <dbReference type="EC" id="2.7.7.62"/>
    </reaction>
</comment>
<keyword evidence="13" id="KW-0418">Kinase</keyword>
<feature type="region of interest" description="Disordered" evidence="18">
    <location>
        <begin position="198"/>
        <end position="239"/>
    </location>
</feature>
<feature type="compositionally biased region" description="Basic and acidic residues" evidence="18">
    <location>
        <begin position="328"/>
        <end position="337"/>
    </location>
</feature>
<comment type="pathway">
    <text evidence="5">Cofactor biosynthesis; adenosylcobalamin biosynthesis; adenosylcobalamin from cob(II)yrinate a,c-diamide: step 6/7.</text>
</comment>
<dbReference type="Proteomes" id="UP000604117">
    <property type="component" value="Unassembled WGS sequence"/>
</dbReference>
<feature type="compositionally biased region" description="Low complexity" evidence="18">
    <location>
        <begin position="220"/>
        <end position="234"/>
    </location>
</feature>
<comment type="catalytic activity">
    <reaction evidence="3">
        <text>adenosylcob(III)inamide + GTP = adenosylcob(III)inamide phosphate + GDP + H(+)</text>
        <dbReference type="Rhea" id="RHEA:15765"/>
        <dbReference type="ChEBI" id="CHEBI:2480"/>
        <dbReference type="ChEBI" id="CHEBI:15378"/>
        <dbReference type="ChEBI" id="CHEBI:37565"/>
        <dbReference type="ChEBI" id="CHEBI:58189"/>
        <dbReference type="ChEBI" id="CHEBI:58502"/>
        <dbReference type="EC" id="2.7.1.156"/>
    </reaction>
</comment>
<evidence type="ECO:0000256" key="18">
    <source>
        <dbReference type="SAM" id="MobiDB-lite"/>
    </source>
</evidence>
<comment type="similarity">
    <text evidence="7">Belongs to the CobU/CobP family.</text>
</comment>
<keyword evidence="11" id="KW-0808">Transferase</keyword>
<dbReference type="InterPro" id="IPR003200">
    <property type="entry name" value="Nict_dMeBzImd_PRibTrfase"/>
</dbReference>
<evidence type="ECO:0000256" key="14">
    <source>
        <dbReference type="ARBA" id="ARBA00022840"/>
    </source>
</evidence>